<dbReference type="PANTHER" id="PTHR33164">
    <property type="entry name" value="TRANSCRIPTIONAL REGULATOR, MARR FAMILY"/>
    <property type="match status" value="1"/>
</dbReference>
<dbReference type="EMBL" id="JAVREJ010000029">
    <property type="protein sequence ID" value="MDT0353293.1"/>
    <property type="molecule type" value="Genomic_DNA"/>
</dbReference>
<organism evidence="5 6">
    <name type="scientific">Pseudonocardia charpentierae</name>
    <dbReference type="NCBI Taxonomy" id="3075545"/>
    <lineage>
        <taxon>Bacteria</taxon>
        <taxon>Bacillati</taxon>
        <taxon>Actinomycetota</taxon>
        <taxon>Actinomycetes</taxon>
        <taxon>Pseudonocardiales</taxon>
        <taxon>Pseudonocardiaceae</taxon>
        <taxon>Pseudonocardia</taxon>
    </lineage>
</organism>
<dbReference type="InterPro" id="IPR036390">
    <property type="entry name" value="WH_DNA-bd_sf"/>
</dbReference>
<protein>
    <submittedName>
        <fullName evidence="5">MarR family transcriptional regulator</fullName>
    </submittedName>
</protein>
<evidence type="ECO:0000313" key="5">
    <source>
        <dbReference type="EMBL" id="MDT0353293.1"/>
    </source>
</evidence>
<dbReference type="PANTHER" id="PTHR33164:SF64">
    <property type="entry name" value="TRANSCRIPTIONAL REGULATOR SLYA"/>
    <property type="match status" value="1"/>
</dbReference>
<evidence type="ECO:0000256" key="1">
    <source>
        <dbReference type="ARBA" id="ARBA00023015"/>
    </source>
</evidence>
<evidence type="ECO:0000259" key="4">
    <source>
        <dbReference type="PROSITE" id="PS50995"/>
    </source>
</evidence>
<proteinExistence type="predicted"/>
<dbReference type="RefSeq" id="WP_311559806.1">
    <property type="nucleotide sequence ID" value="NZ_JAVREJ010000029.1"/>
</dbReference>
<keyword evidence="6" id="KW-1185">Reference proteome</keyword>
<dbReference type="InterPro" id="IPR000835">
    <property type="entry name" value="HTH_MarR-typ"/>
</dbReference>
<reference evidence="6" key="1">
    <citation type="submission" date="2023-07" db="EMBL/GenBank/DDBJ databases">
        <title>30 novel species of actinomycetes from the DSMZ collection.</title>
        <authorList>
            <person name="Nouioui I."/>
        </authorList>
    </citation>
    <scope>NUCLEOTIDE SEQUENCE [LARGE SCALE GENOMIC DNA]</scope>
    <source>
        <strain evidence="6">DSM 45834</strain>
    </source>
</reference>
<name>A0ABU2NIQ0_9PSEU</name>
<feature type="domain" description="HTH marR-type" evidence="4">
    <location>
        <begin position="7"/>
        <end position="136"/>
    </location>
</feature>
<evidence type="ECO:0000313" key="6">
    <source>
        <dbReference type="Proteomes" id="UP001183202"/>
    </source>
</evidence>
<dbReference type="InterPro" id="IPR036388">
    <property type="entry name" value="WH-like_DNA-bd_sf"/>
</dbReference>
<dbReference type="SUPFAM" id="SSF46785">
    <property type="entry name" value="Winged helix' DNA-binding domain"/>
    <property type="match status" value="1"/>
</dbReference>
<sequence length="140" mass="15418">MGDGSPGPGLLQLLSHTQHHLTTRVAATLREQRSSLEEWRVLSLLSDGAGHSMREVAEFALMPAPSATKLIDRMVSGNLVYRRVDAHDRRRVLVFLSARGRAAHRRLRPVVEASIDSADEGPLRDLVRELLRRVGPATAG</sequence>
<comment type="caution">
    <text evidence="5">The sequence shown here is derived from an EMBL/GenBank/DDBJ whole genome shotgun (WGS) entry which is preliminary data.</text>
</comment>
<dbReference type="PROSITE" id="PS50995">
    <property type="entry name" value="HTH_MARR_2"/>
    <property type="match status" value="1"/>
</dbReference>
<evidence type="ECO:0000256" key="2">
    <source>
        <dbReference type="ARBA" id="ARBA00023125"/>
    </source>
</evidence>
<accession>A0ABU2NIQ0</accession>
<keyword evidence="3" id="KW-0804">Transcription</keyword>
<keyword evidence="1" id="KW-0805">Transcription regulation</keyword>
<gene>
    <name evidence="5" type="ORF">RM445_27650</name>
</gene>
<dbReference type="InterPro" id="IPR039422">
    <property type="entry name" value="MarR/SlyA-like"/>
</dbReference>
<dbReference type="Pfam" id="PF12802">
    <property type="entry name" value="MarR_2"/>
    <property type="match status" value="1"/>
</dbReference>
<evidence type="ECO:0000256" key="3">
    <source>
        <dbReference type="ARBA" id="ARBA00023163"/>
    </source>
</evidence>
<keyword evidence="2" id="KW-0238">DNA-binding</keyword>
<dbReference type="SMART" id="SM00347">
    <property type="entry name" value="HTH_MARR"/>
    <property type="match status" value="1"/>
</dbReference>
<dbReference type="Proteomes" id="UP001183202">
    <property type="component" value="Unassembled WGS sequence"/>
</dbReference>
<dbReference type="Gene3D" id="1.10.10.10">
    <property type="entry name" value="Winged helix-like DNA-binding domain superfamily/Winged helix DNA-binding domain"/>
    <property type="match status" value="1"/>
</dbReference>